<organism evidence="1 2">
    <name type="scientific">Vagococcus bubulae</name>
    <dbReference type="NCBI Taxonomy" id="1977868"/>
    <lineage>
        <taxon>Bacteria</taxon>
        <taxon>Bacillati</taxon>
        <taxon>Bacillota</taxon>
        <taxon>Bacilli</taxon>
        <taxon>Lactobacillales</taxon>
        <taxon>Enterococcaceae</taxon>
        <taxon>Vagococcus</taxon>
    </lineage>
</organism>
<evidence type="ECO:0000313" key="2">
    <source>
        <dbReference type="Proteomes" id="UP000288490"/>
    </source>
</evidence>
<comment type="caution">
    <text evidence="1">The sequence shown here is derived from an EMBL/GenBank/DDBJ whole genome shotgun (WGS) entry which is preliminary data.</text>
</comment>
<dbReference type="AlphaFoldDB" id="A0A429ZA76"/>
<gene>
    <name evidence="1" type="ORF">CBF36_11550</name>
</gene>
<dbReference type="RefSeq" id="WP_125958526.1">
    <property type="nucleotide sequence ID" value="NZ_NGJT01000035.1"/>
</dbReference>
<evidence type="ECO:0000313" key="1">
    <source>
        <dbReference type="EMBL" id="RST90591.1"/>
    </source>
</evidence>
<dbReference type="Proteomes" id="UP000288490">
    <property type="component" value="Unassembled WGS sequence"/>
</dbReference>
<proteinExistence type="predicted"/>
<accession>A0A429ZA76</accession>
<sequence length="97" mass="11184">MINQSYYDSQRYLPIIREDVLQILNGYKFASMTLLGMFKENILNIQNESTNYLEIDLSKWEFNHCSGFYSDLKPHINTNNGFGYGPVNNPNGTFTGC</sequence>
<reference evidence="1 2" key="1">
    <citation type="submission" date="2017-05" db="EMBL/GenBank/DDBJ databases">
        <title>Vagococcus spp. assemblies.</title>
        <authorList>
            <person name="Gulvik C.A."/>
        </authorList>
    </citation>
    <scope>NUCLEOTIDE SEQUENCE [LARGE SCALE GENOMIC DNA]</scope>
    <source>
        <strain evidence="1 2">SS1994</strain>
    </source>
</reference>
<name>A0A429ZA76_9ENTE</name>
<protein>
    <submittedName>
        <fullName evidence="1">Uncharacterized protein</fullName>
    </submittedName>
</protein>
<dbReference type="EMBL" id="NGJT01000035">
    <property type="protein sequence ID" value="RST90591.1"/>
    <property type="molecule type" value="Genomic_DNA"/>
</dbReference>
<keyword evidence="2" id="KW-1185">Reference proteome</keyword>